<dbReference type="PROSITE" id="PS50863">
    <property type="entry name" value="B3"/>
    <property type="match status" value="2"/>
</dbReference>
<dbReference type="InParanoid" id="A0A200Q3Y2"/>
<dbReference type="InterPro" id="IPR003340">
    <property type="entry name" value="B3_DNA-bd"/>
</dbReference>
<sequence>MASRHFFKSIPVTFSSEQLGDEEIGKTAILRSRKQGWVDFMKEHDLKFGDFLVFEHKGNLVFNVFIFDPTNCEKEFPPPPPPPPSSPPPQSHHHHHDQVHKRHHHHHDKHHHHRHDHKKSTFTNTASRASSSTTLPSPARFVSTISASNLIPYHPYLNVPTKFARSNGLNKMLGTITIRDKKGRAWQMKLGQRKTQGIYERTFIGTGWYEFAVAHGLKAGDVCILELDRAASRINEGLIILDAHVQ</sequence>
<dbReference type="OMA" id="MCRRAYH"/>
<dbReference type="Pfam" id="PF02362">
    <property type="entry name" value="B3"/>
    <property type="match status" value="1"/>
</dbReference>
<organism evidence="9 10">
    <name type="scientific">Macleaya cordata</name>
    <name type="common">Five-seeded plume-poppy</name>
    <name type="synonym">Bocconia cordata</name>
    <dbReference type="NCBI Taxonomy" id="56857"/>
    <lineage>
        <taxon>Eukaryota</taxon>
        <taxon>Viridiplantae</taxon>
        <taxon>Streptophyta</taxon>
        <taxon>Embryophyta</taxon>
        <taxon>Tracheophyta</taxon>
        <taxon>Spermatophyta</taxon>
        <taxon>Magnoliopsida</taxon>
        <taxon>Ranunculales</taxon>
        <taxon>Papaveraceae</taxon>
        <taxon>Papaveroideae</taxon>
        <taxon>Macleaya</taxon>
    </lineage>
</organism>
<feature type="compositionally biased region" description="Basic residues" evidence="7">
    <location>
        <begin position="91"/>
        <end position="120"/>
    </location>
</feature>
<dbReference type="PANTHER" id="PTHR31674">
    <property type="entry name" value="B3 DOMAIN-CONTAINING PROTEIN REM-LIKE 3-RELATED"/>
    <property type="match status" value="1"/>
</dbReference>
<keyword evidence="6" id="KW-0539">Nucleus</keyword>
<evidence type="ECO:0000256" key="5">
    <source>
        <dbReference type="ARBA" id="ARBA00023163"/>
    </source>
</evidence>
<keyword evidence="3" id="KW-0805">Transcription regulation</keyword>
<evidence type="ECO:0000259" key="8">
    <source>
        <dbReference type="PROSITE" id="PS50863"/>
    </source>
</evidence>
<comment type="subcellular location">
    <subcellularLocation>
        <location evidence="1">Nucleus</location>
    </subcellularLocation>
</comment>
<feature type="compositionally biased region" description="Pro residues" evidence="7">
    <location>
        <begin position="77"/>
        <end position="90"/>
    </location>
</feature>
<dbReference type="SUPFAM" id="SSF101936">
    <property type="entry name" value="DNA-binding pseudobarrel domain"/>
    <property type="match status" value="2"/>
</dbReference>
<dbReference type="InterPro" id="IPR039218">
    <property type="entry name" value="REM_fam"/>
</dbReference>
<keyword evidence="5" id="KW-0804">Transcription</keyword>
<feature type="domain" description="TF-B3" evidence="8">
    <location>
        <begin position="142"/>
        <end position="242"/>
    </location>
</feature>
<name>A0A200Q3Y2_MACCD</name>
<dbReference type="AlphaFoldDB" id="A0A200Q3Y2"/>
<dbReference type="CDD" id="cd10017">
    <property type="entry name" value="B3_DNA"/>
    <property type="match status" value="2"/>
</dbReference>
<keyword evidence="10" id="KW-1185">Reference proteome</keyword>
<evidence type="ECO:0000256" key="7">
    <source>
        <dbReference type="SAM" id="MobiDB-lite"/>
    </source>
</evidence>
<feature type="region of interest" description="Disordered" evidence="7">
    <location>
        <begin position="73"/>
        <end position="137"/>
    </location>
</feature>
<keyword evidence="2" id="KW-0677">Repeat</keyword>
<accession>A0A200Q3Y2</accession>
<dbReference type="Gene3D" id="2.40.330.10">
    <property type="entry name" value="DNA-binding pseudobarrel domain"/>
    <property type="match status" value="2"/>
</dbReference>
<dbReference type="InterPro" id="IPR015300">
    <property type="entry name" value="DNA-bd_pseudobarrel_sf"/>
</dbReference>
<dbReference type="PANTHER" id="PTHR31674:SF62">
    <property type="entry name" value="B3 DOMAIN-CONTAINING PROTEIN REM14-RELATED"/>
    <property type="match status" value="1"/>
</dbReference>
<feature type="domain" description="TF-B3" evidence="8">
    <location>
        <begin position="36"/>
        <end position="70"/>
    </location>
</feature>
<dbReference type="GO" id="GO:0005634">
    <property type="term" value="C:nucleus"/>
    <property type="evidence" value="ECO:0007669"/>
    <property type="project" value="UniProtKB-SubCell"/>
</dbReference>
<dbReference type="EMBL" id="MVGT01003165">
    <property type="protein sequence ID" value="OVA05169.1"/>
    <property type="molecule type" value="Genomic_DNA"/>
</dbReference>
<protein>
    <submittedName>
        <fullName evidence="9">B3 DNA binding domain</fullName>
    </submittedName>
</protein>
<dbReference type="OrthoDB" id="1109907at2759"/>
<evidence type="ECO:0000313" key="10">
    <source>
        <dbReference type="Proteomes" id="UP000195402"/>
    </source>
</evidence>
<gene>
    <name evidence="9" type="ORF">BVC80_8893g3</name>
</gene>
<dbReference type="SMART" id="SM01019">
    <property type="entry name" value="B3"/>
    <property type="match status" value="2"/>
</dbReference>
<evidence type="ECO:0000256" key="6">
    <source>
        <dbReference type="ARBA" id="ARBA00023242"/>
    </source>
</evidence>
<evidence type="ECO:0000256" key="1">
    <source>
        <dbReference type="ARBA" id="ARBA00004123"/>
    </source>
</evidence>
<dbReference type="GO" id="GO:0003677">
    <property type="term" value="F:DNA binding"/>
    <property type="evidence" value="ECO:0007669"/>
    <property type="project" value="UniProtKB-KW"/>
</dbReference>
<evidence type="ECO:0000256" key="3">
    <source>
        <dbReference type="ARBA" id="ARBA00023015"/>
    </source>
</evidence>
<feature type="compositionally biased region" description="Low complexity" evidence="7">
    <location>
        <begin position="121"/>
        <end position="134"/>
    </location>
</feature>
<proteinExistence type="predicted"/>
<evidence type="ECO:0000313" key="9">
    <source>
        <dbReference type="EMBL" id="OVA05169.1"/>
    </source>
</evidence>
<dbReference type="Proteomes" id="UP000195402">
    <property type="component" value="Unassembled WGS sequence"/>
</dbReference>
<evidence type="ECO:0000256" key="4">
    <source>
        <dbReference type="ARBA" id="ARBA00023125"/>
    </source>
</evidence>
<keyword evidence="4" id="KW-0238">DNA-binding</keyword>
<dbReference type="STRING" id="56857.A0A200Q3Y2"/>
<reference evidence="9 10" key="1">
    <citation type="journal article" date="2017" name="Mol. Plant">
        <title>The Genome of Medicinal Plant Macleaya cordata Provides New Insights into Benzylisoquinoline Alkaloids Metabolism.</title>
        <authorList>
            <person name="Liu X."/>
            <person name="Liu Y."/>
            <person name="Huang P."/>
            <person name="Ma Y."/>
            <person name="Qing Z."/>
            <person name="Tang Q."/>
            <person name="Cao H."/>
            <person name="Cheng P."/>
            <person name="Zheng Y."/>
            <person name="Yuan Z."/>
            <person name="Zhou Y."/>
            <person name="Liu J."/>
            <person name="Tang Z."/>
            <person name="Zhuo Y."/>
            <person name="Zhang Y."/>
            <person name="Yu L."/>
            <person name="Huang J."/>
            <person name="Yang P."/>
            <person name="Peng Q."/>
            <person name="Zhang J."/>
            <person name="Jiang W."/>
            <person name="Zhang Z."/>
            <person name="Lin K."/>
            <person name="Ro D.K."/>
            <person name="Chen X."/>
            <person name="Xiong X."/>
            <person name="Shang Y."/>
            <person name="Huang S."/>
            <person name="Zeng J."/>
        </authorList>
    </citation>
    <scope>NUCLEOTIDE SEQUENCE [LARGE SCALE GENOMIC DNA]</scope>
    <source>
        <strain evidence="10">cv. BLH2017</strain>
        <tissue evidence="9">Root</tissue>
    </source>
</reference>
<evidence type="ECO:0000256" key="2">
    <source>
        <dbReference type="ARBA" id="ARBA00022737"/>
    </source>
</evidence>
<comment type="caution">
    <text evidence="9">The sequence shown here is derived from an EMBL/GenBank/DDBJ whole genome shotgun (WGS) entry which is preliminary data.</text>
</comment>